<dbReference type="AlphaFoldDB" id="A0A061RPF8"/>
<dbReference type="EMBL" id="GBEZ01010953">
    <property type="protein sequence ID" value="JAC74782.1"/>
    <property type="molecule type" value="Transcribed_RNA"/>
</dbReference>
<gene>
    <name evidence="1" type="ORF">TSPGSL018_25014</name>
</gene>
<name>A0A061RPF8_9CHLO</name>
<evidence type="ECO:0000313" key="1">
    <source>
        <dbReference type="EMBL" id="JAC74782.1"/>
    </source>
</evidence>
<sequence>SPATTVVCCTCTCARNLWVTFQVRNAVQNKAHQSAMFEQACEASKNSMRC</sequence>
<proteinExistence type="predicted"/>
<reference evidence="1" key="1">
    <citation type="submission" date="2014-05" db="EMBL/GenBank/DDBJ databases">
        <title>The transcriptome of the halophilic microalga Tetraselmis sp. GSL018 isolated from the Great Salt Lake, Utah.</title>
        <authorList>
            <person name="Jinkerson R.E."/>
            <person name="D'Adamo S."/>
            <person name="Posewitz M.C."/>
        </authorList>
    </citation>
    <scope>NUCLEOTIDE SEQUENCE</scope>
    <source>
        <strain evidence="1">GSL018</strain>
    </source>
</reference>
<accession>A0A061RPF8</accession>
<organism evidence="1">
    <name type="scientific">Tetraselmis sp. GSL018</name>
    <dbReference type="NCBI Taxonomy" id="582737"/>
    <lineage>
        <taxon>Eukaryota</taxon>
        <taxon>Viridiplantae</taxon>
        <taxon>Chlorophyta</taxon>
        <taxon>core chlorophytes</taxon>
        <taxon>Chlorodendrophyceae</taxon>
        <taxon>Chlorodendrales</taxon>
        <taxon>Chlorodendraceae</taxon>
        <taxon>Tetraselmis</taxon>
    </lineage>
</organism>
<feature type="non-terminal residue" evidence="1">
    <location>
        <position position="1"/>
    </location>
</feature>
<protein>
    <submittedName>
        <fullName evidence="1">Uncharacterized protein</fullName>
    </submittedName>
</protein>